<evidence type="ECO:0000313" key="2">
    <source>
        <dbReference type="EMBL" id="MCQ1531100.1"/>
    </source>
</evidence>
<dbReference type="RefSeq" id="WP_255228620.1">
    <property type="nucleotide sequence ID" value="NZ_JAJEKE010000018.1"/>
</dbReference>
<dbReference type="Proteomes" id="UP001651880">
    <property type="component" value="Unassembled WGS sequence"/>
</dbReference>
<proteinExistence type="predicted"/>
<dbReference type="InterPro" id="IPR035994">
    <property type="entry name" value="Nucleoside_phosphorylase_sf"/>
</dbReference>
<dbReference type="Gene3D" id="3.40.50.1580">
    <property type="entry name" value="Nucleoside phosphorylase domain"/>
    <property type="match status" value="1"/>
</dbReference>
<evidence type="ECO:0000313" key="3">
    <source>
        <dbReference type="Proteomes" id="UP001651880"/>
    </source>
</evidence>
<keyword evidence="3" id="KW-1185">Reference proteome</keyword>
<feature type="domain" description="Nucleoside phosphorylase" evidence="1">
    <location>
        <begin position="2"/>
        <end position="217"/>
    </location>
</feature>
<dbReference type="PANTHER" id="PTHR46832:SF1">
    <property type="entry name" value="5'-METHYLTHIOADENOSINE_S-ADENOSYLHOMOCYSTEINE NUCLEOSIDASE"/>
    <property type="match status" value="1"/>
</dbReference>
<dbReference type="PANTHER" id="PTHR46832">
    <property type="entry name" value="5'-METHYLTHIOADENOSINE/S-ADENOSYLHOMOCYSTEINE NUCLEOSIDASE"/>
    <property type="match status" value="1"/>
</dbReference>
<dbReference type="CDD" id="cd09008">
    <property type="entry name" value="MTAN"/>
    <property type="match status" value="1"/>
</dbReference>
<dbReference type="EMBL" id="JAJEKE010000018">
    <property type="protein sequence ID" value="MCQ1531100.1"/>
    <property type="molecule type" value="Genomic_DNA"/>
</dbReference>
<organism evidence="2 3">
    <name type="scientific">Lutispora saccharofermentans</name>
    <dbReference type="NCBI Taxonomy" id="3024236"/>
    <lineage>
        <taxon>Bacteria</taxon>
        <taxon>Bacillati</taxon>
        <taxon>Bacillota</taxon>
        <taxon>Clostridia</taxon>
        <taxon>Lutisporales</taxon>
        <taxon>Lutisporaceae</taxon>
        <taxon>Lutispora</taxon>
    </lineage>
</organism>
<dbReference type="SUPFAM" id="SSF53167">
    <property type="entry name" value="Purine and uridine phosphorylases"/>
    <property type="match status" value="1"/>
</dbReference>
<protein>
    <submittedName>
        <fullName evidence="2">5'-methylthioadenosine/S-adenosylhomocysteine nucleosidase</fullName>
    </submittedName>
</protein>
<reference evidence="2 3" key="1">
    <citation type="submission" date="2021-10" db="EMBL/GenBank/DDBJ databases">
        <title>Lutispora strain m25 sp. nov., a thermophilic, non-spore-forming bacterium isolated from a lab-scale methanogenic bioreactor digesting anaerobic sludge.</title>
        <authorList>
            <person name="El Houari A."/>
            <person name="Mcdonald J."/>
        </authorList>
    </citation>
    <scope>NUCLEOTIDE SEQUENCE [LARGE SCALE GENOMIC DNA]</scope>
    <source>
        <strain evidence="3">m25</strain>
    </source>
</reference>
<comment type="caution">
    <text evidence="2">The sequence shown here is derived from an EMBL/GenBank/DDBJ whole genome shotgun (WGS) entry which is preliminary data.</text>
</comment>
<accession>A0ABT1NIJ9</accession>
<name>A0ABT1NIJ9_9FIRM</name>
<sequence length="253" mass="27935">MLGIVCALSDEFNAMVSQLKDAKHETYHSFDIYIGQIGITKVGIILSGVGKVNSSIGACVLIEHFSAKLILSIGLAGAVNSELMIGDLVIGERLMYYDSYLSNLPTEGIKVEIVSHMAVPFTIGENILRCVTGLLRDELPPLPDMVKKRSNNLYPKVWTGLMASGDMPVDSKLSADKIYNTFNALSVDMESASICHVSHRYNTMALPIRIISDYANEHSIVYLLRYGRDLCNYLAEIVKKMVESGLYQSIITF</sequence>
<dbReference type="Pfam" id="PF01048">
    <property type="entry name" value="PNP_UDP_1"/>
    <property type="match status" value="1"/>
</dbReference>
<gene>
    <name evidence="2" type="ORF">LJD61_16360</name>
</gene>
<dbReference type="InterPro" id="IPR000845">
    <property type="entry name" value="Nucleoside_phosphorylase_d"/>
</dbReference>
<evidence type="ECO:0000259" key="1">
    <source>
        <dbReference type="Pfam" id="PF01048"/>
    </source>
</evidence>